<evidence type="ECO:0000313" key="4">
    <source>
        <dbReference type="Proteomes" id="UP000192491"/>
    </source>
</evidence>
<evidence type="ECO:0000313" key="3">
    <source>
        <dbReference type="EMBL" id="OQX15758.1"/>
    </source>
</evidence>
<name>A0A1Y1QXH0_9GAMM</name>
<dbReference type="PANTHER" id="PTHR42736:SF1">
    <property type="entry name" value="PROTEIN-GLUTAMINE GAMMA-GLUTAMYLTRANSFERASE"/>
    <property type="match status" value="1"/>
</dbReference>
<keyword evidence="1" id="KW-0472">Membrane</keyword>
<dbReference type="InterPro" id="IPR038765">
    <property type="entry name" value="Papain-like_cys_pep_sf"/>
</dbReference>
<feature type="transmembrane region" description="Helical" evidence="1">
    <location>
        <begin position="127"/>
        <end position="152"/>
    </location>
</feature>
<dbReference type="Pfam" id="PF01841">
    <property type="entry name" value="Transglut_core"/>
    <property type="match status" value="1"/>
</dbReference>
<feature type="transmembrane region" description="Helical" evidence="1">
    <location>
        <begin position="164"/>
        <end position="183"/>
    </location>
</feature>
<dbReference type="SMART" id="SM00460">
    <property type="entry name" value="TGc"/>
    <property type="match status" value="1"/>
</dbReference>
<evidence type="ECO:0000256" key="1">
    <source>
        <dbReference type="SAM" id="Phobius"/>
    </source>
</evidence>
<protein>
    <submittedName>
        <fullName evidence="3">Transglutaminase</fullName>
    </submittedName>
</protein>
<dbReference type="InterPro" id="IPR025403">
    <property type="entry name" value="TgpA-like_C"/>
</dbReference>
<dbReference type="Pfam" id="PF11992">
    <property type="entry name" value="TgpA_N"/>
    <property type="match status" value="1"/>
</dbReference>
<dbReference type="InterPro" id="IPR052901">
    <property type="entry name" value="Bact_TGase-like"/>
</dbReference>
<comment type="caution">
    <text evidence="3">The sequence shown here is derived from an EMBL/GenBank/DDBJ whole genome shotgun (WGS) entry which is preliminary data.</text>
</comment>
<feature type="transmembrane region" description="Helical" evidence="1">
    <location>
        <begin position="562"/>
        <end position="582"/>
    </location>
</feature>
<feature type="transmembrane region" description="Helical" evidence="1">
    <location>
        <begin position="104"/>
        <end position="121"/>
    </location>
</feature>
<gene>
    <name evidence="3" type="ORF">BWK73_06000</name>
</gene>
<feature type="domain" description="Transglutaminase-like" evidence="2">
    <location>
        <begin position="415"/>
        <end position="486"/>
    </location>
</feature>
<accession>A0A1Y1QXH0</accession>
<dbReference type="SUPFAM" id="SSF54001">
    <property type="entry name" value="Cysteine proteinases"/>
    <property type="match status" value="1"/>
</dbReference>
<dbReference type="Pfam" id="PF13559">
    <property type="entry name" value="DUF4129"/>
    <property type="match status" value="1"/>
</dbReference>
<reference evidence="3 4" key="1">
    <citation type="submission" date="2017-01" db="EMBL/GenBank/DDBJ databases">
        <title>Novel large sulfur bacteria in the metagenomes of groundwater-fed chemosynthetic microbial mats in the Lake Huron basin.</title>
        <authorList>
            <person name="Sharrar A.M."/>
            <person name="Flood B.E."/>
            <person name="Bailey J.V."/>
            <person name="Jones D.S."/>
            <person name="Biddanda B."/>
            <person name="Ruberg S.A."/>
            <person name="Marcus D.N."/>
            <person name="Dick G.J."/>
        </authorList>
    </citation>
    <scope>NUCLEOTIDE SEQUENCE [LARGE SCALE GENOMIC DNA]</scope>
    <source>
        <strain evidence="3">A8</strain>
    </source>
</reference>
<sequence length="669" mass="74033">MHKQITYTGMIWLLAAQVIVMLPFLFDLPLWLLPVLLFAAGWRLRVLSGAALQPGNVTKALLIALGIGGLVLSGLQFPSLDAMATLLLLGFAFKSLEVVQRRDAIVVIFIGYFLVALHFLYAQSITAALYGMVSMIVLTGALIGVQQSVAAFSAGQQVRFNLRLSVFMLLQCLPLMVIIFVVAPRLPPLWSLPAPSGQAKSGVSDRMAAGDIEKLSQSDALAFRVTFKGKRPAQPDLYWRGLVFNHFDGREWRQFERDLDPQQVQSALLTNYRWQADALRVQGEPVAYEAVYEKTGQPWLFTLTPTVEVEGDVVRGADYRVMARQDLQAPFLLLAVSYPDSPRDLTLASELRQLALALPETGDMRTRDLAQRLWRETGTAPAYLDKVLARFQEQRFEYTLKPPLLGERDTIDAFLFEAKRGFCAHYAGSLVFLMRAAGIPARVVVGYQGGEWNPAGEYLAIHQYDAHAWAEVWLAGQGWVRVDPTTRVAPSRTEQGLEAAMQAEGSFLADSVFSVRKIAWLNGIRQQLDTVQYGWRRWVLGYDGAEQAALLKALLGTFSVQGVALLMGGLLAAIGLLWLVLLGMTPRREREALEHQLYRRFCAALAKRGVLREPGDAPGVFAAQAAEALPAVAGVIREFTQVYEGICYAPAADGRQATRRLQALLGKLR</sequence>
<dbReference type="Proteomes" id="UP000192491">
    <property type="component" value="Unassembled WGS sequence"/>
</dbReference>
<proteinExistence type="predicted"/>
<dbReference type="EMBL" id="MTEJ01000011">
    <property type="protein sequence ID" value="OQX15758.1"/>
    <property type="molecule type" value="Genomic_DNA"/>
</dbReference>
<keyword evidence="1" id="KW-0812">Transmembrane</keyword>
<evidence type="ECO:0000259" key="2">
    <source>
        <dbReference type="SMART" id="SM00460"/>
    </source>
</evidence>
<feature type="transmembrane region" description="Helical" evidence="1">
    <location>
        <begin position="60"/>
        <end position="92"/>
    </location>
</feature>
<organism evidence="3 4">
    <name type="scientific">Thiothrix lacustris</name>
    <dbReference type="NCBI Taxonomy" id="525917"/>
    <lineage>
        <taxon>Bacteria</taxon>
        <taxon>Pseudomonadati</taxon>
        <taxon>Pseudomonadota</taxon>
        <taxon>Gammaproteobacteria</taxon>
        <taxon>Thiotrichales</taxon>
        <taxon>Thiotrichaceae</taxon>
        <taxon>Thiothrix</taxon>
    </lineage>
</organism>
<dbReference type="InterPro" id="IPR002931">
    <property type="entry name" value="Transglutaminase-like"/>
</dbReference>
<dbReference type="Gene3D" id="3.10.620.30">
    <property type="match status" value="1"/>
</dbReference>
<keyword evidence="1" id="KW-1133">Transmembrane helix</keyword>
<dbReference type="PANTHER" id="PTHR42736">
    <property type="entry name" value="PROTEIN-GLUTAMINE GAMMA-GLUTAMYLTRANSFERASE"/>
    <property type="match status" value="1"/>
</dbReference>
<dbReference type="InterPro" id="IPR021878">
    <property type="entry name" value="TgpA_N"/>
</dbReference>
<feature type="transmembrane region" description="Helical" evidence="1">
    <location>
        <begin position="12"/>
        <end position="40"/>
    </location>
</feature>
<dbReference type="AlphaFoldDB" id="A0A1Y1QXH0"/>